<dbReference type="EMBL" id="BJZV01000007">
    <property type="protein sequence ID" value="GEP09785.1"/>
    <property type="molecule type" value="Genomic_DNA"/>
</dbReference>
<sequence>MGVAAEEITEADAIIDSYLVRADGNPAVALRLVVRDALADLCEVERRLNRKSRFVSRGYTRGSSAEQ</sequence>
<protein>
    <submittedName>
        <fullName evidence="1">Uncharacterized protein</fullName>
    </submittedName>
</protein>
<dbReference type="Proteomes" id="UP000321750">
    <property type="component" value="Unassembled WGS sequence"/>
</dbReference>
<proteinExistence type="predicted"/>
<dbReference type="OrthoDB" id="8002961at2"/>
<evidence type="ECO:0000313" key="1">
    <source>
        <dbReference type="EMBL" id="GEP09785.1"/>
    </source>
</evidence>
<gene>
    <name evidence="1" type="ORF">MGN01_16300</name>
</gene>
<keyword evidence="2" id="KW-1185">Reference proteome</keyword>
<reference evidence="1 2" key="1">
    <citation type="submission" date="2019-07" db="EMBL/GenBank/DDBJ databases">
        <title>Whole genome shotgun sequence of Methylobacterium gnaphalii NBRC 107716.</title>
        <authorList>
            <person name="Hosoyama A."/>
            <person name="Uohara A."/>
            <person name="Ohji S."/>
            <person name="Ichikawa N."/>
        </authorList>
    </citation>
    <scope>NUCLEOTIDE SEQUENCE [LARGE SCALE GENOMIC DNA]</scope>
    <source>
        <strain evidence="1 2">NBRC 107716</strain>
    </source>
</reference>
<organism evidence="1 2">
    <name type="scientific">Methylobacterium gnaphalii</name>
    <dbReference type="NCBI Taxonomy" id="1010610"/>
    <lineage>
        <taxon>Bacteria</taxon>
        <taxon>Pseudomonadati</taxon>
        <taxon>Pseudomonadota</taxon>
        <taxon>Alphaproteobacteria</taxon>
        <taxon>Hyphomicrobiales</taxon>
        <taxon>Methylobacteriaceae</taxon>
        <taxon>Methylobacterium</taxon>
    </lineage>
</organism>
<dbReference type="RefSeq" id="WP_147046089.1">
    <property type="nucleotide sequence ID" value="NZ_BJZV01000007.1"/>
</dbReference>
<comment type="caution">
    <text evidence="1">The sequence shown here is derived from an EMBL/GenBank/DDBJ whole genome shotgun (WGS) entry which is preliminary data.</text>
</comment>
<accession>A0A512JIK0</accession>
<dbReference type="AlphaFoldDB" id="A0A512JIK0"/>
<evidence type="ECO:0000313" key="2">
    <source>
        <dbReference type="Proteomes" id="UP000321750"/>
    </source>
</evidence>
<name>A0A512JIK0_9HYPH</name>